<dbReference type="EMBL" id="IACI01008083">
    <property type="protein sequence ID" value="LAA17927.1"/>
    <property type="molecule type" value="Transcribed_RNA"/>
</dbReference>
<reference evidence="1" key="2">
    <citation type="submission" date="2017-12" db="EMBL/GenBank/DDBJ databases">
        <title>Coralsnake Venomics: Analyses of Venom Gland Transcriptomes and Proteomes of Six Brazilian Taxa.</title>
        <authorList>
            <person name="Aird S.D."/>
            <person name="Jorge da Silva N."/>
            <person name="Qiu L."/>
            <person name="Villar-Briones A."/>
            <person name="Aparecida-Saddi V."/>
            <person name="Campos-Telles M.P."/>
            <person name="Grau M."/>
            <person name="Mikheyev A.S."/>
        </authorList>
    </citation>
    <scope>NUCLEOTIDE SEQUENCE</scope>
    <source>
        <tissue evidence="1">Venom_gland</tissue>
    </source>
</reference>
<organism evidence="1">
    <name type="scientific">Micrurus carvalhoi</name>
    <dbReference type="NCBI Taxonomy" id="3147026"/>
    <lineage>
        <taxon>Eukaryota</taxon>
        <taxon>Metazoa</taxon>
        <taxon>Chordata</taxon>
        <taxon>Craniata</taxon>
        <taxon>Vertebrata</taxon>
        <taxon>Euteleostomi</taxon>
        <taxon>Lepidosauria</taxon>
        <taxon>Squamata</taxon>
        <taxon>Bifurcata</taxon>
        <taxon>Unidentata</taxon>
        <taxon>Episquamata</taxon>
        <taxon>Toxicofera</taxon>
        <taxon>Serpentes</taxon>
        <taxon>Colubroidea</taxon>
        <taxon>Elapidae</taxon>
        <taxon>Elapinae</taxon>
        <taxon>Micrurus</taxon>
    </lineage>
</organism>
<accession>A0A2H6MUP1</accession>
<sequence length="107" mass="11957">MGFKYFYHRFSEHGLVGVLCAHTVCIHMRTKCTLCIGAEVFTQAERRSNSPPASLHSSMPRKTVALQIQRIKVSMGAWAGGWAQQHSGGENRFGLHCSSLLPAWQNR</sequence>
<evidence type="ECO:0000313" key="1">
    <source>
        <dbReference type="EMBL" id="LAA17927.1"/>
    </source>
</evidence>
<dbReference type="AlphaFoldDB" id="A0A2H6MUP1"/>
<reference evidence="1" key="1">
    <citation type="submission" date="2017-07" db="EMBL/GenBank/DDBJ databases">
        <authorList>
            <person name="Mikheyev A."/>
            <person name="Grau M."/>
        </authorList>
    </citation>
    <scope>NUCLEOTIDE SEQUENCE</scope>
    <source>
        <tissue evidence="1">Venom_gland</tissue>
    </source>
</reference>
<protein>
    <submittedName>
        <fullName evidence="1">Uncharacterized protein</fullName>
    </submittedName>
</protein>
<proteinExistence type="predicted"/>
<name>A0A2H6MUP1_9SAUR</name>